<feature type="compositionally biased region" description="Basic and acidic residues" evidence="1">
    <location>
        <begin position="86"/>
        <end position="105"/>
    </location>
</feature>
<dbReference type="AlphaFoldDB" id="A0A8S9JW05"/>
<proteinExistence type="predicted"/>
<accession>A0A8S9JW05</accession>
<dbReference type="EMBL" id="QGKY02000246">
    <property type="protein sequence ID" value="KAF2585757.1"/>
    <property type="molecule type" value="Genomic_DNA"/>
</dbReference>
<organism evidence="2">
    <name type="scientific">Brassica cretica</name>
    <name type="common">Mustard</name>
    <dbReference type="NCBI Taxonomy" id="69181"/>
    <lineage>
        <taxon>Eukaryota</taxon>
        <taxon>Viridiplantae</taxon>
        <taxon>Streptophyta</taxon>
        <taxon>Embryophyta</taxon>
        <taxon>Tracheophyta</taxon>
        <taxon>Spermatophyta</taxon>
        <taxon>Magnoliopsida</taxon>
        <taxon>eudicotyledons</taxon>
        <taxon>Gunneridae</taxon>
        <taxon>Pentapetalae</taxon>
        <taxon>rosids</taxon>
        <taxon>malvids</taxon>
        <taxon>Brassicales</taxon>
        <taxon>Brassicaceae</taxon>
        <taxon>Brassiceae</taxon>
        <taxon>Brassica</taxon>
    </lineage>
</organism>
<evidence type="ECO:0000313" key="2">
    <source>
        <dbReference type="EMBL" id="KAF2585757.1"/>
    </source>
</evidence>
<name>A0A8S9JW05_BRACR</name>
<feature type="region of interest" description="Disordered" evidence="1">
    <location>
        <begin position="85"/>
        <end position="107"/>
    </location>
</feature>
<sequence length="144" mass="16113">MHFITLRGGVSTPIKYLKSGRCSSTLEGRLLRFWVLSSYIDVHGDNQRHPLRDKDSQILAMPSSSTTSFFLRTLTYSQEQGLVADDESKKISGDNQRHPLRDKDSQILATPSSSTTSLFLRTLTYSQEQGLVADDESKKISEAS</sequence>
<reference evidence="2" key="1">
    <citation type="submission" date="2019-12" db="EMBL/GenBank/DDBJ databases">
        <title>Genome sequencing and annotation of Brassica cretica.</title>
        <authorList>
            <person name="Studholme D.J."/>
            <person name="Sarris P.F."/>
        </authorList>
    </citation>
    <scope>NUCLEOTIDE SEQUENCE</scope>
    <source>
        <strain evidence="2">PFS-102/07</strain>
        <tissue evidence="2">Leaf</tissue>
    </source>
</reference>
<protein>
    <submittedName>
        <fullName evidence="2">Uncharacterized protein</fullName>
    </submittedName>
</protein>
<gene>
    <name evidence="2" type="ORF">F2Q70_00036761</name>
</gene>
<comment type="caution">
    <text evidence="2">The sequence shown here is derived from an EMBL/GenBank/DDBJ whole genome shotgun (WGS) entry which is preliminary data.</text>
</comment>
<evidence type="ECO:0000256" key="1">
    <source>
        <dbReference type="SAM" id="MobiDB-lite"/>
    </source>
</evidence>